<protein>
    <submittedName>
        <fullName evidence="2">Uncharacterized protein</fullName>
    </submittedName>
</protein>
<name>A0A4Y2AN93_ARAVE</name>
<organism evidence="2 3">
    <name type="scientific">Araneus ventricosus</name>
    <name type="common">Orbweaver spider</name>
    <name type="synonym">Epeira ventricosa</name>
    <dbReference type="NCBI Taxonomy" id="182803"/>
    <lineage>
        <taxon>Eukaryota</taxon>
        <taxon>Metazoa</taxon>
        <taxon>Ecdysozoa</taxon>
        <taxon>Arthropoda</taxon>
        <taxon>Chelicerata</taxon>
        <taxon>Arachnida</taxon>
        <taxon>Araneae</taxon>
        <taxon>Araneomorphae</taxon>
        <taxon>Entelegynae</taxon>
        <taxon>Araneoidea</taxon>
        <taxon>Araneidae</taxon>
        <taxon>Araneus</taxon>
    </lineage>
</organism>
<sequence length="126" mass="14425">MKEASSNSVIALEILGPDTVHFRRAPSFSRIPTSSPLSLILFLFCSWNWFSDMTETQMRFYFWCIYLLETLNIMSGCMFFSSSRSRTNTGNEREYSTAFKVTVDGSIFFSVTATSLKFSERTLNTS</sequence>
<dbReference type="EMBL" id="BGPR01157054">
    <property type="protein sequence ID" value="GBL81268.1"/>
    <property type="molecule type" value="Genomic_DNA"/>
</dbReference>
<dbReference type="Proteomes" id="UP000499080">
    <property type="component" value="Unassembled WGS sequence"/>
</dbReference>
<feature type="transmembrane region" description="Helical" evidence="1">
    <location>
        <begin position="31"/>
        <end position="49"/>
    </location>
</feature>
<evidence type="ECO:0000313" key="2">
    <source>
        <dbReference type="EMBL" id="GBL81268.1"/>
    </source>
</evidence>
<feature type="transmembrane region" description="Helical" evidence="1">
    <location>
        <begin position="61"/>
        <end position="80"/>
    </location>
</feature>
<evidence type="ECO:0000256" key="1">
    <source>
        <dbReference type="SAM" id="Phobius"/>
    </source>
</evidence>
<keyword evidence="1" id="KW-0472">Membrane</keyword>
<comment type="caution">
    <text evidence="2">The sequence shown here is derived from an EMBL/GenBank/DDBJ whole genome shotgun (WGS) entry which is preliminary data.</text>
</comment>
<dbReference type="AlphaFoldDB" id="A0A4Y2AN93"/>
<gene>
    <name evidence="2" type="ORF">AVEN_220566_1</name>
</gene>
<evidence type="ECO:0000313" key="3">
    <source>
        <dbReference type="Proteomes" id="UP000499080"/>
    </source>
</evidence>
<reference evidence="2 3" key="1">
    <citation type="journal article" date="2019" name="Sci. Rep.">
        <title>Orb-weaving spider Araneus ventricosus genome elucidates the spidroin gene catalogue.</title>
        <authorList>
            <person name="Kono N."/>
            <person name="Nakamura H."/>
            <person name="Ohtoshi R."/>
            <person name="Moran D.A.P."/>
            <person name="Shinohara A."/>
            <person name="Yoshida Y."/>
            <person name="Fujiwara M."/>
            <person name="Mori M."/>
            <person name="Tomita M."/>
            <person name="Arakawa K."/>
        </authorList>
    </citation>
    <scope>NUCLEOTIDE SEQUENCE [LARGE SCALE GENOMIC DNA]</scope>
</reference>
<keyword evidence="3" id="KW-1185">Reference proteome</keyword>
<accession>A0A4Y2AN93</accession>
<keyword evidence="1" id="KW-1133">Transmembrane helix</keyword>
<proteinExistence type="predicted"/>
<keyword evidence="1" id="KW-0812">Transmembrane</keyword>